<evidence type="ECO:0000313" key="17">
    <source>
        <dbReference type="EMBL" id="KAH9310691.1"/>
    </source>
</evidence>
<keyword evidence="8" id="KW-0227">DNA damage</keyword>
<dbReference type="InterPro" id="IPR001126">
    <property type="entry name" value="UmuC"/>
</dbReference>
<dbReference type="FunFam" id="3.30.1490.100:FF:000001">
    <property type="entry name" value="DNA repair protein REV1"/>
    <property type="match status" value="1"/>
</dbReference>
<keyword evidence="11" id="KW-0234">DNA repair</keyword>
<feature type="domain" description="UmuC" evidence="16">
    <location>
        <begin position="404"/>
        <end position="583"/>
    </location>
</feature>
<dbReference type="GO" id="GO:0042276">
    <property type="term" value="P:error-prone translesion synthesis"/>
    <property type="evidence" value="ECO:0007669"/>
    <property type="project" value="InterPro"/>
</dbReference>
<keyword evidence="6" id="KW-0548">Nucleotidyltransferase</keyword>
<accession>A0AA38FU33</accession>
<evidence type="ECO:0000259" key="16">
    <source>
        <dbReference type="PROSITE" id="PS50173"/>
    </source>
</evidence>
<dbReference type="Gene3D" id="3.40.1170.60">
    <property type="match status" value="1"/>
</dbReference>
<evidence type="ECO:0000256" key="14">
    <source>
        <dbReference type="SAM" id="MobiDB-lite"/>
    </source>
</evidence>
<dbReference type="SUPFAM" id="SSF52113">
    <property type="entry name" value="BRCT domain"/>
    <property type="match status" value="1"/>
</dbReference>
<reference evidence="17 18" key="1">
    <citation type="journal article" date="2021" name="Nat. Plants">
        <title>The Taxus genome provides insights into paclitaxel biosynthesis.</title>
        <authorList>
            <person name="Xiong X."/>
            <person name="Gou J."/>
            <person name="Liao Q."/>
            <person name="Li Y."/>
            <person name="Zhou Q."/>
            <person name="Bi G."/>
            <person name="Li C."/>
            <person name="Du R."/>
            <person name="Wang X."/>
            <person name="Sun T."/>
            <person name="Guo L."/>
            <person name="Liang H."/>
            <person name="Lu P."/>
            <person name="Wu Y."/>
            <person name="Zhang Z."/>
            <person name="Ro D.K."/>
            <person name="Shang Y."/>
            <person name="Huang S."/>
            <person name="Yan J."/>
        </authorList>
    </citation>
    <scope>NUCLEOTIDE SEQUENCE [LARGE SCALE GENOMIC DNA]</scope>
    <source>
        <strain evidence="17">Ta-2019</strain>
    </source>
</reference>
<feature type="non-terminal residue" evidence="17">
    <location>
        <position position="738"/>
    </location>
</feature>
<evidence type="ECO:0000256" key="3">
    <source>
        <dbReference type="ARBA" id="ARBA00020399"/>
    </source>
</evidence>
<evidence type="ECO:0000256" key="2">
    <source>
        <dbReference type="ARBA" id="ARBA00010945"/>
    </source>
</evidence>
<dbReference type="InterPro" id="IPR036775">
    <property type="entry name" value="DNA_pol_Y-fam_lit_finger_sf"/>
</dbReference>
<evidence type="ECO:0000313" key="18">
    <source>
        <dbReference type="Proteomes" id="UP000824469"/>
    </source>
</evidence>
<dbReference type="Pfam" id="PF00817">
    <property type="entry name" value="IMS"/>
    <property type="match status" value="1"/>
</dbReference>
<keyword evidence="4" id="KW-0237">DNA synthesis</keyword>
<feature type="compositionally biased region" description="Polar residues" evidence="14">
    <location>
        <begin position="222"/>
        <end position="231"/>
    </location>
</feature>
<dbReference type="Gene3D" id="3.30.70.270">
    <property type="match status" value="1"/>
</dbReference>
<evidence type="ECO:0000256" key="4">
    <source>
        <dbReference type="ARBA" id="ARBA00022634"/>
    </source>
</evidence>
<dbReference type="EMBL" id="JAHRHJ020000006">
    <property type="protein sequence ID" value="KAH9310691.1"/>
    <property type="molecule type" value="Genomic_DNA"/>
</dbReference>
<comment type="similarity">
    <text evidence="2">Belongs to the DNA polymerase type-Y family.</text>
</comment>
<keyword evidence="10" id="KW-0238">DNA-binding</keyword>
<feature type="domain" description="BRCT" evidence="15">
    <location>
        <begin position="90"/>
        <end position="181"/>
    </location>
</feature>
<dbReference type="GO" id="GO:0017125">
    <property type="term" value="F:deoxycytidyl transferase activity"/>
    <property type="evidence" value="ECO:0007669"/>
    <property type="project" value="TreeGrafter"/>
</dbReference>
<keyword evidence="5" id="KW-0808">Transferase</keyword>
<dbReference type="SMART" id="SM00292">
    <property type="entry name" value="BRCT"/>
    <property type="match status" value="1"/>
</dbReference>
<dbReference type="PROSITE" id="PS50173">
    <property type="entry name" value="UMUC"/>
    <property type="match status" value="1"/>
</dbReference>
<dbReference type="InterPro" id="IPR017961">
    <property type="entry name" value="DNA_pol_Y-fam_little_finger"/>
</dbReference>
<evidence type="ECO:0000259" key="15">
    <source>
        <dbReference type="PROSITE" id="PS50172"/>
    </source>
</evidence>
<dbReference type="Pfam" id="PF21999">
    <property type="entry name" value="IMS_HHH_1"/>
    <property type="match status" value="1"/>
</dbReference>
<dbReference type="PIRSF" id="PIRSF036573">
    <property type="entry name" value="REV1"/>
    <property type="match status" value="1"/>
</dbReference>
<gene>
    <name evidence="17" type="ORF">KI387_025726</name>
</gene>
<dbReference type="FunFam" id="3.40.50.10190:FF:000011">
    <property type="entry name" value="DNA repair protein REV1"/>
    <property type="match status" value="1"/>
</dbReference>
<dbReference type="InterPro" id="IPR012112">
    <property type="entry name" value="REV1"/>
</dbReference>
<dbReference type="SUPFAM" id="SSF56672">
    <property type="entry name" value="DNA/RNA polymerases"/>
    <property type="match status" value="1"/>
</dbReference>
<dbReference type="InterPro" id="IPR001357">
    <property type="entry name" value="BRCT_dom"/>
</dbReference>
<dbReference type="FunFam" id="3.40.1170.60:FF:000004">
    <property type="entry name" value="DNA repair protein REV1"/>
    <property type="match status" value="1"/>
</dbReference>
<dbReference type="CDD" id="cd17719">
    <property type="entry name" value="BRCT_Rev1"/>
    <property type="match status" value="1"/>
</dbReference>
<evidence type="ECO:0000256" key="5">
    <source>
        <dbReference type="ARBA" id="ARBA00022679"/>
    </source>
</evidence>
<feature type="binding site" evidence="13">
    <location>
        <position position="506"/>
    </location>
    <ligand>
        <name>Mg(2+)</name>
        <dbReference type="ChEBI" id="CHEBI:18420"/>
        <label>1</label>
    </ligand>
</feature>
<comment type="caution">
    <text evidence="17">The sequence shown here is derived from an EMBL/GenBank/DDBJ whole genome shotgun (WGS) entry which is preliminary data.</text>
</comment>
<protein>
    <recommendedName>
        <fullName evidence="3">DNA repair protein REV1</fullName>
    </recommendedName>
</protein>
<dbReference type="CDD" id="cd01701">
    <property type="entry name" value="PolY_Rev1"/>
    <property type="match status" value="1"/>
</dbReference>
<evidence type="ECO:0000256" key="1">
    <source>
        <dbReference type="ARBA" id="ARBA00004123"/>
    </source>
</evidence>
<dbReference type="Gene3D" id="3.40.50.10190">
    <property type="entry name" value="BRCT domain"/>
    <property type="match status" value="1"/>
</dbReference>
<feature type="region of interest" description="Disordered" evidence="14">
    <location>
        <begin position="222"/>
        <end position="242"/>
    </location>
</feature>
<dbReference type="Pfam" id="PF11799">
    <property type="entry name" value="IMS_C"/>
    <property type="match status" value="1"/>
</dbReference>
<dbReference type="InterPro" id="IPR036420">
    <property type="entry name" value="BRCT_dom_sf"/>
</dbReference>
<dbReference type="GO" id="GO:0005634">
    <property type="term" value="C:nucleus"/>
    <property type="evidence" value="ECO:0007669"/>
    <property type="project" value="UniProtKB-SubCell"/>
</dbReference>
<sequence length="738" mass="82733">MSHGRAPSRPNNKRKRPNDGNRTLGVVWGANSASSSKNNGGAAFKDFGSYMSEKERKLRLQFQSEAENSILNDANTYSTSISGYVSGSRSSNRLFSGISIFVDGFTTPSNQELRNYMIKYGGRFENYFSRERVTHIICSNLPDSKIKNLRSFSRGLPVVKPQWIVDSIAENKLLQVGSYQLECLANECPQQQRLSAFFTVKPDSLNYRDIGTEIKLVSTCSGQESSLNGGTTERKKDSGSKPQAEILQENQSLMTDGQNVLSNGENFNEGKLQILNSECQIPCSLNLKEYDHSTHGDACSENEIPKYDHFKSENTEDISNQIDMSCIGAPESCPSRNKLRPHSTIEDRNFVENYFKNSRLHFIGTWRNRYRKRFAGKSYEEIQDQRTGFDATSTTTSLADSRVIIHIDMDCFFVSVVIRNRPELNDKPVAVCHSDNLKGTAEISSANYPARGYGIRAGIFVRDAKALCPHLLILPYDFSAYEEVADRFYDILHKHSNRVQALSCDEAYLDVTGLYDPDHIASTIRHEIFDVTKCTASAGIAGNLLMSRMATKRAKPNGQFHIRPEEVNEFLAYLPISELPGVGPALQVKLNNQNVQNCSQLRSISKEALQRDFGSKTGDMLWHYSRGIDHRQVQSAKEHKSIGAEVNWGVRFNNSEDVDHFLMNLSKEVSLRLQGACMRGRTITLKVKKRKKGAGEPTKYMGCGSCDNISHSVTVPSAADSMDVLLRISRQLFASFHL</sequence>
<keyword evidence="18" id="KW-1185">Reference proteome</keyword>
<dbReference type="SUPFAM" id="SSF100879">
    <property type="entry name" value="Lesion bypass DNA polymerase (Y-family), little finger domain"/>
    <property type="match status" value="1"/>
</dbReference>
<dbReference type="AlphaFoldDB" id="A0AA38FU33"/>
<dbReference type="Proteomes" id="UP000824469">
    <property type="component" value="Unassembled WGS sequence"/>
</dbReference>
<evidence type="ECO:0000256" key="10">
    <source>
        <dbReference type="ARBA" id="ARBA00023125"/>
    </source>
</evidence>
<comment type="cofactor">
    <cofactor evidence="13">
        <name>Mg(2+)</name>
        <dbReference type="ChEBI" id="CHEBI:18420"/>
    </cofactor>
    <text evidence="13">Binds 2 magnesium ions.</text>
</comment>
<name>A0AA38FU33_TAXCH</name>
<keyword evidence="7 13" id="KW-0479">Metal-binding</keyword>
<dbReference type="InterPro" id="IPR043502">
    <property type="entry name" value="DNA/RNA_pol_sf"/>
</dbReference>
<dbReference type="InterPro" id="IPR043128">
    <property type="entry name" value="Rev_trsase/Diguanyl_cyclase"/>
</dbReference>
<evidence type="ECO:0000256" key="9">
    <source>
        <dbReference type="ARBA" id="ARBA00022842"/>
    </source>
</evidence>
<dbReference type="GO" id="GO:0003684">
    <property type="term" value="F:damaged DNA binding"/>
    <property type="evidence" value="ECO:0007669"/>
    <property type="project" value="InterPro"/>
</dbReference>
<evidence type="ECO:0000256" key="6">
    <source>
        <dbReference type="ARBA" id="ARBA00022695"/>
    </source>
</evidence>
<dbReference type="Pfam" id="PF00533">
    <property type="entry name" value="BRCT"/>
    <property type="match status" value="1"/>
</dbReference>
<dbReference type="GO" id="GO:0046872">
    <property type="term" value="F:metal ion binding"/>
    <property type="evidence" value="ECO:0007669"/>
    <property type="project" value="UniProtKB-KW"/>
</dbReference>
<evidence type="ECO:0000256" key="7">
    <source>
        <dbReference type="ARBA" id="ARBA00022723"/>
    </source>
</evidence>
<dbReference type="GO" id="GO:0003887">
    <property type="term" value="F:DNA-directed DNA polymerase activity"/>
    <property type="evidence" value="ECO:0007669"/>
    <property type="project" value="InterPro"/>
</dbReference>
<dbReference type="Gene3D" id="1.10.150.20">
    <property type="entry name" value="5' to 3' exonuclease, C-terminal subdomain"/>
    <property type="match status" value="1"/>
</dbReference>
<dbReference type="OMA" id="EELHKCF"/>
<feature type="binding site" evidence="13">
    <location>
        <position position="505"/>
    </location>
    <ligand>
        <name>Mg(2+)</name>
        <dbReference type="ChEBI" id="CHEBI:18420"/>
        <label>1</label>
    </ligand>
</feature>
<dbReference type="GO" id="GO:0006281">
    <property type="term" value="P:DNA repair"/>
    <property type="evidence" value="ECO:0007669"/>
    <property type="project" value="UniProtKB-KW"/>
</dbReference>
<dbReference type="PANTHER" id="PTHR45990:SF1">
    <property type="entry name" value="DNA REPAIR PROTEIN REV1"/>
    <property type="match status" value="1"/>
</dbReference>
<dbReference type="InterPro" id="IPR053848">
    <property type="entry name" value="IMS_HHH_1"/>
</dbReference>
<evidence type="ECO:0000256" key="11">
    <source>
        <dbReference type="ARBA" id="ARBA00023204"/>
    </source>
</evidence>
<evidence type="ECO:0000256" key="8">
    <source>
        <dbReference type="ARBA" id="ARBA00022763"/>
    </source>
</evidence>
<proteinExistence type="inferred from homology"/>
<feature type="region of interest" description="Disordered" evidence="14">
    <location>
        <begin position="1"/>
        <end position="24"/>
    </location>
</feature>
<dbReference type="NCBIfam" id="NF002677">
    <property type="entry name" value="PRK02406.1"/>
    <property type="match status" value="1"/>
</dbReference>
<dbReference type="Gene3D" id="6.10.250.1490">
    <property type="match status" value="1"/>
</dbReference>
<dbReference type="Gene3D" id="3.30.1490.100">
    <property type="entry name" value="DNA polymerase, Y-family, little finger domain"/>
    <property type="match status" value="1"/>
</dbReference>
<dbReference type="PANTHER" id="PTHR45990">
    <property type="entry name" value="DNA REPAIR PROTEIN REV1"/>
    <property type="match status" value="1"/>
</dbReference>
<organism evidence="17 18">
    <name type="scientific">Taxus chinensis</name>
    <name type="common">Chinese yew</name>
    <name type="synonym">Taxus wallichiana var. chinensis</name>
    <dbReference type="NCBI Taxonomy" id="29808"/>
    <lineage>
        <taxon>Eukaryota</taxon>
        <taxon>Viridiplantae</taxon>
        <taxon>Streptophyta</taxon>
        <taxon>Embryophyta</taxon>
        <taxon>Tracheophyta</taxon>
        <taxon>Spermatophyta</taxon>
        <taxon>Pinopsida</taxon>
        <taxon>Pinidae</taxon>
        <taxon>Conifers II</taxon>
        <taxon>Cupressales</taxon>
        <taxon>Taxaceae</taxon>
        <taxon>Taxus</taxon>
    </lineage>
</organism>
<keyword evidence="12" id="KW-0539">Nucleus</keyword>
<feature type="binding site" evidence="13">
    <location>
        <position position="408"/>
    </location>
    <ligand>
        <name>Mg(2+)</name>
        <dbReference type="ChEBI" id="CHEBI:18420"/>
        <label>1</label>
    </ligand>
</feature>
<evidence type="ECO:0000256" key="12">
    <source>
        <dbReference type="ARBA" id="ARBA00023242"/>
    </source>
</evidence>
<dbReference type="PROSITE" id="PS50172">
    <property type="entry name" value="BRCT"/>
    <property type="match status" value="1"/>
</dbReference>
<evidence type="ECO:0000256" key="13">
    <source>
        <dbReference type="PIRSR" id="PIRSR036573-2"/>
    </source>
</evidence>
<comment type="subcellular location">
    <subcellularLocation>
        <location evidence="1">Nucleus</location>
    </subcellularLocation>
</comment>
<dbReference type="GO" id="GO:0070987">
    <property type="term" value="P:error-free translesion synthesis"/>
    <property type="evidence" value="ECO:0007669"/>
    <property type="project" value="TreeGrafter"/>
</dbReference>
<keyword evidence="9 13" id="KW-0460">Magnesium</keyword>